<gene>
    <name evidence="1" type="ORF">EVAR_61509_1</name>
</gene>
<accession>A0A4C2A2T8</accession>
<dbReference type="AlphaFoldDB" id="A0A4C2A2T8"/>
<keyword evidence="2" id="KW-1185">Reference proteome</keyword>
<dbReference type="Proteomes" id="UP000299102">
    <property type="component" value="Unassembled WGS sequence"/>
</dbReference>
<organism evidence="1 2">
    <name type="scientific">Eumeta variegata</name>
    <name type="common">Bagworm moth</name>
    <name type="synonym">Eumeta japonica</name>
    <dbReference type="NCBI Taxonomy" id="151549"/>
    <lineage>
        <taxon>Eukaryota</taxon>
        <taxon>Metazoa</taxon>
        <taxon>Ecdysozoa</taxon>
        <taxon>Arthropoda</taxon>
        <taxon>Hexapoda</taxon>
        <taxon>Insecta</taxon>
        <taxon>Pterygota</taxon>
        <taxon>Neoptera</taxon>
        <taxon>Endopterygota</taxon>
        <taxon>Lepidoptera</taxon>
        <taxon>Glossata</taxon>
        <taxon>Ditrysia</taxon>
        <taxon>Tineoidea</taxon>
        <taxon>Psychidae</taxon>
        <taxon>Oiketicinae</taxon>
        <taxon>Eumeta</taxon>
    </lineage>
</organism>
<reference evidence="1 2" key="1">
    <citation type="journal article" date="2019" name="Commun. Biol.">
        <title>The bagworm genome reveals a unique fibroin gene that provides high tensile strength.</title>
        <authorList>
            <person name="Kono N."/>
            <person name="Nakamura H."/>
            <person name="Ohtoshi R."/>
            <person name="Tomita M."/>
            <person name="Numata K."/>
            <person name="Arakawa K."/>
        </authorList>
    </citation>
    <scope>NUCLEOTIDE SEQUENCE [LARGE SCALE GENOMIC DNA]</scope>
</reference>
<protein>
    <submittedName>
        <fullName evidence="1">Uncharacterized protein</fullName>
    </submittedName>
</protein>
<evidence type="ECO:0000313" key="2">
    <source>
        <dbReference type="Proteomes" id="UP000299102"/>
    </source>
</evidence>
<sequence length="127" mass="13532">MLTNSEGANPDSACAPGHVRPHHPSPAGCACSAPLHWITFLDSLLTTDLCETRSLLPSSLTIVLVMTAILHHGIRWHVVGKVYVRSASGRGPVQRHPSRARARARVCVCGRTPVAVQLISAKSPASE</sequence>
<dbReference type="EMBL" id="BGZK01002572">
    <property type="protein sequence ID" value="GBP95006.1"/>
    <property type="molecule type" value="Genomic_DNA"/>
</dbReference>
<comment type="caution">
    <text evidence="1">The sequence shown here is derived from an EMBL/GenBank/DDBJ whole genome shotgun (WGS) entry which is preliminary data.</text>
</comment>
<proteinExistence type="predicted"/>
<evidence type="ECO:0000313" key="1">
    <source>
        <dbReference type="EMBL" id="GBP95006.1"/>
    </source>
</evidence>
<name>A0A4C2A2T8_EUMVA</name>